<organism evidence="1 2">
    <name type="scientific">Cephalotus follicularis</name>
    <name type="common">Albany pitcher plant</name>
    <dbReference type="NCBI Taxonomy" id="3775"/>
    <lineage>
        <taxon>Eukaryota</taxon>
        <taxon>Viridiplantae</taxon>
        <taxon>Streptophyta</taxon>
        <taxon>Embryophyta</taxon>
        <taxon>Tracheophyta</taxon>
        <taxon>Spermatophyta</taxon>
        <taxon>Magnoliopsida</taxon>
        <taxon>eudicotyledons</taxon>
        <taxon>Gunneridae</taxon>
        <taxon>Pentapetalae</taxon>
        <taxon>rosids</taxon>
        <taxon>fabids</taxon>
        <taxon>Oxalidales</taxon>
        <taxon>Cephalotaceae</taxon>
        <taxon>Cephalotus</taxon>
    </lineage>
</organism>
<name>A0A1Q3CNH2_CEPFO</name>
<evidence type="ECO:0000313" key="2">
    <source>
        <dbReference type="Proteomes" id="UP000187406"/>
    </source>
</evidence>
<dbReference type="Gene3D" id="3.10.10.10">
    <property type="entry name" value="HIV Type 1 Reverse Transcriptase, subunit A, domain 1"/>
    <property type="match status" value="1"/>
</dbReference>
<dbReference type="EMBL" id="BDDD01002466">
    <property type="protein sequence ID" value="GAV81672.1"/>
    <property type="molecule type" value="Genomic_DNA"/>
</dbReference>
<evidence type="ECO:0000313" key="1">
    <source>
        <dbReference type="EMBL" id="GAV81672.1"/>
    </source>
</evidence>
<reference evidence="2" key="1">
    <citation type="submission" date="2016-04" db="EMBL/GenBank/DDBJ databases">
        <title>Cephalotus genome sequencing.</title>
        <authorList>
            <person name="Fukushima K."/>
            <person name="Hasebe M."/>
            <person name="Fang X."/>
        </authorList>
    </citation>
    <scope>NUCLEOTIDE SEQUENCE [LARGE SCALE GENOMIC DNA]</scope>
    <source>
        <strain evidence="2">cv. St1</strain>
    </source>
</reference>
<proteinExistence type="predicted"/>
<feature type="non-terminal residue" evidence="1">
    <location>
        <position position="110"/>
    </location>
</feature>
<keyword evidence="2" id="KW-1185">Reference proteome</keyword>
<accession>A0A1Q3CNH2</accession>
<sequence>MTYELMEHCKTKIEELITKKLIWPSKSLCSCTAFYVNKNSEIERETPRLVINFKLLNTVLQIKKNYPPWTDKHTQLIRQTKIYAKEIPCLYLASPLAFKIVETDASNIGY</sequence>
<dbReference type="OrthoDB" id="1300460at2759"/>
<evidence type="ECO:0008006" key="3">
    <source>
        <dbReference type="Google" id="ProtNLM"/>
    </source>
</evidence>
<dbReference type="SUPFAM" id="SSF56672">
    <property type="entry name" value="DNA/RNA polymerases"/>
    <property type="match status" value="1"/>
</dbReference>
<dbReference type="InParanoid" id="A0A1Q3CNH2"/>
<dbReference type="Proteomes" id="UP000187406">
    <property type="component" value="Unassembled WGS sequence"/>
</dbReference>
<gene>
    <name evidence="1" type="ORF">CFOL_v3_25126</name>
</gene>
<dbReference type="InterPro" id="IPR043502">
    <property type="entry name" value="DNA/RNA_pol_sf"/>
</dbReference>
<dbReference type="AlphaFoldDB" id="A0A1Q3CNH2"/>
<protein>
    <recommendedName>
        <fullName evidence="3">Reverse transcriptase/retrotransposon-derived protein RNase H-like domain-containing protein</fullName>
    </recommendedName>
</protein>
<comment type="caution">
    <text evidence="1">The sequence shown here is derived from an EMBL/GenBank/DDBJ whole genome shotgun (WGS) entry which is preliminary data.</text>
</comment>